<sequence length="169" mass="20250">MTFWNKTSITFSILLTLCGIALAHPLHLSLTEMQYDQDSKALQITHKIFIDDLEDAIEKKYNLRLRLHTEKEHAESEKYVRLYIEENFTGQINNKEINFQWIGMETDMESLWAYREVSKVKKINTVIIQNTILSELFDDQKNMVHIFYKEIKRTLLFDREEKTQEIEMK</sequence>
<dbReference type="OrthoDB" id="5735516at2"/>
<evidence type="ECO:0008006" key="3">
    <source>
        <dbReference type="Google" id="ProtNLM"/>
    </source>
</evidence>
<dbReference type="InterPro" id="IPR046525">
    <property type="entry name" value="DUF6702"/>
</dbReference>
<keyword evidence="2" id="KW-1185">Reference proteome</keyword>
<dbReference type="Pfam" id="PF20420">
    <property type="entry name" value="DUF6702"/>
    <property type="match status" value="1"/>
</dbReference>
<dbReference type="Proteomes" id="UP000245535">
    <property type="component" value="Unassembled WGS sequence"/>
</dbReference>
<gene>
    <name evidence="1" type="ORF">BC781_102393</name>
</gene>
<dbReference type="EMBL" id="QGDO01000002">
    <property type="protein sequence ID" value="PWJ42847.1"/>
    <property type="molecule type" value="Genomic_DNA"/>
</dbReference>
<protein>
    <recommendedName>
        <fullName evidence="3">Peptidase E</fullName>
    </recommendedName>
</protein>
<reference evidence="1 2" key="1">
    <citation type="submission" date="2018-03" db="EMBL/GenBank/DDBJ databases">
        <title>Genomic Encyclopedia of Archaeal and Bacterial Type Strains, Phase II (KMG-II): from individual species to whole genera.</title>
        <authorList>
            <person name="Goeker M."/>
        </authorList>
    </citation>
    <scope>NUCLEOTIDE SEQUENCE [LARGE SCALE GENOMIC DNA]</scope>
    <source>
        <strain evidence="1 2">DSM 28229</strain>
    </source>
</reference>
<dbReference type="RefSeq" id="WP_109616969.1">
    <property type="nucleotide sequence ID" value="NZ_QGDO01000002.1"/>
</dbReference>
<evidence type="ECO:0000313" key="2">
    <source>
        <dbReference type="Proteomes" id="UP000245535"/>
    </source>
</evidence>
<comment type="caution">
    <text evidence="1">The sequence shown here is derived from an EMBL/GenBank/DDBJ whole genome shotgun (WGS) entry which is preliminary data.</text>
</comment>
<accession>A0A315ZZP2</accession>
<proteinExistence type="predicted"/>
<evidence type="ECO:0000313" key="1">
    <source>
        <dbReference type="EMBL" id="PWJ42847.1"/>
    </source>
</evidence>
<organism evidence="1 2">
    <name type="scientific">Sediminitomix flava</name>
    <dbReference type="NCBI Taxonomy" id="379075"/>
    <lineage>
        <taxon>Bacteria</taxon>
        <taxon>Pseudomonadati</taxon>
        <taxon>Bacteroidota</taxon>
        <taxon>Cytophagia</taxon>
        <taxon>Cytophagales</taxon>
        <taxon>Flammeovirgaceae</taxon>
        <taxon>Sediminitomix</taxon>
    </lineage>
</organism>
<name>A0A315ZZP2_SEDFL</name>
<dbReference type="AlphaFoldDB" id="A0A315ZZP2"/>